<dbReference type="GO" id="GO:0003677">
    <property type="term" value="F:DNA binding"/>
    <property type="evidence" value="ECO:0007669"/>
    <property type="project" value="InterPro"/>
</dbReference>
<dbReference type="Gene3D" id="1.10.260.40">
    <property type="entry name" value="lambda repressor-like DNA-binding domains"/>
    <property type="match status" value="1"/>
</dbReference>
<dbReference type="SUPFAM" id="SSF47413">
    <property type="entry name" value="lambda repressor-like DNA-binding domains"/>
    <property type="match status" value="1"/>
</dbReference>
<dbReference type="EMBL" id="FOZC01000001">
    <property type="protein sequence ID" value="SFR64979.1"/>
    <property type="molecule type" value="Genomic_DNA"/>
</dbReference>
<name>A0A1I6IEC4_9FIRM</name>
<dbReference type="PROSITE" id="PS50943">
    <property type="entry name" value="HTH_CROC1"/>
    <property type="match status" value="1"/>
</dbReference>
<dbReference type="InterPro" id="IPR001387">
    <property type="entry name" value="Cro/C1-type_HTH"/>
</dbReference>
<protein>
    <submittedName>
        <fullName evidence="2">Helix-turn-helix</fullName>
    </submittedName>
</protein>
<evidence type="ECO:0000313" key="2">
    <source>
        <dbReference type="EMBL" id="SFR64979.1"/>
    </source>
</evidence>
<accession>A0A1I6IEC4</accession>
<organism evidence="2 3">
    <name type="scientific">[Clostridium] aminophilum</name>
    <dbReference type="NCBI Taxonomy" id="1526"/>
    <lineage>
        <taxon>Bacteria</taxon>
        <taxon>Bacillati</taxon>
        <taxon>Bacillota</taxon>
        <taxon>Clostridia</taxon>
        <taxon>Lachnospirales</taxon>
        <taxon>Lachnospiraceae</taxon>
    </lineage>
</organism>
<evidence type="ECO:0000259" key="1">
    <source>
        <dbReference type="PROSITE" id="PS50943"/>
    </source>
</evidence>
<proteinExistence type="predicted"/>
<dbReference type="CDD" id="cd00093">
    <property type="entry name" value="HTH_XRE"/>
    <property type="match status" value="1"/>
</dbReference>
<dbReference type="Proteomes" id="UP000214760">
    <property type="component" value="Unassembled WGS sequence"/>
</dbReference>
<gene>
    <name evidence="2" type="ORF">SAMN02910262_00289</name>
</gene>
<reference evidence="2 3" key="1">
    <citation type="submission" date="2016-10" db="EMBL/GenBank/DDBJ databases">
        <authorList>
            <person name="de Groot N.N."/>
        </authorList>
    </citation>
    <scope>NUCLEOTIDE SEQUENCE [LARGE SCALE GENOMIC DNA]</scope>
    <source>
        <strain evidence="2 3">F</strain>
    </source>
</reference>
<dbReference type="AlphaFoldDB" id="A0A1I6IEC4"/>
<sequence>MLREDAHADESKIYEKHTLTTYITEHYTLVRYSPMGDVTMNISDKIKELRKKTGLSQSKFSAKFGIPVRTLQQWEQGISSPPEYLIRMMAYIMLLEEKRDNEEKMTGGKTCADNK</sequence>
<evidence type="ECO:0000313" key="3">
    <source>
        <dbReference type="Proteomes" id="UP000214760"/>
    </source>
</evidence>
<dbReference type="InterPro" id="IPR010982">
    <property type="entry name" value="Lambda_DNA-bd_dom_sf"/>
</dbReference>
<dbReference type="SMART" id="SM00530">
    <property type="entry name" value="HTH_XRE"/>
    <property type="match status" value="1"/>
</dbReference>
<dbReference type="Pfam" id="PF01381">
    <property type="entry name" value="HTH_3"/>
    <property type="match status" value="1"/>
</dbReference>
<feature type="domain" description="HTH cro/C1-type" evidence="1">
    <location>
        <begin position="46"/>
        <end position="81"/>
    </location>
</feature>